<gene>
    <name evidence="2" type="ORF">CCR75_000001</name>
</gene>
<protein>
    <submittedName>
        <fullName evidence="2">Uncharacterized protein</fullName>
    </submittedName>
</protein>
<feature type="region of interest" description="Disordered" evidence="1">
    <location>
        <begin position="242"/>
        <end position="318"/>
    </location>
</feature>
<dbReference type="AlphaFoldDB" id="A0A976IGY4"/>
<feature type="compositionally biased region" description="Basic residues" evidence="1">
    <location>
        <begin position="309"/>
        <end position="318"/>
    </location>
</feature>
<evidence type="ECO:0000256" key="1">
    <source>
        <dbReference type="SAM" id="MobiDB-lite"/>
    </source>
</evidence>
<accession>A0A976IGY4</accession>
<dbReference type="EMBL" id="SHOA02000017">
    <property type="protein sequence ID" value="TDH71461.1"/>
    <property type="molecule type" value="Genomic_DNA"/>
</dbReference>
<reference evidence="2 3" key="1">
    <citation type="journal article" date="2021" name="Genome Biol.">
        <title>AFLAP: assembly-free linkage analysis pipeline using k-mers from genome sequencing data.</title>
        <authorList>
            <person name="Fletcher K."/>
            <person name="Zhang L."/>
            <person name="Gil J."/>
            <person name="Han R."/>
            <person name="Cavanaugh K."/>
            <person name="Michelmore R."/>
        </authorList>
    </citation>
    <scope>NUCLEOTIDE SEQUENCE [LARGE SCALE GENOMIC DNA]</scope>
    <source>
        <strain evidence="2 3">SF5</strain>
    </source>
</reference>
<dbReference type="GeneID" id="94343780"/>
<organism evidence="2 3">
    <name type="scientific">Bremia lactucae</name>
    <name type="common">Lettuce downy mildew</name>
    <dbReference type="NCBI Taxonomy" id="4779"/>
    <lineage>
        <taxon>Eukaryota</taxon>
        <taxon>Sar</taxon>
        <taxon>Stramenopiles</taxon>
        <taxon>Oomycota</taxon>
        <taxon>Peronosporomycetes</taxon>
        <taxon>Peronosporales</taxon>
        <taxon>Peronosporaceae</taxon>
        <taxon>Bremia</taxon>
    </lineage>
</organism>
<comment type="caution">
    <text evidence="2">The sequence shown here is derived from an EMBL/GenBank/DDBJ whole genome shotgun (WGS) entry which is preliminary data.</text>
</comment>
<name>A0A976IGY4_BRELC</name>
<sequence length="318" mass="35320">MDSPHTAARSPPQPVKDMITASVMEWRSLSKRIVNKQRAVTKLETAVPKSVRTKMDLKVPSILTERAPGTVAELSSQFQTTIADHQDKLRGIIHASAVSELQVLEQERHNVYSSTVDKFKSFFKPLHDSLRQAHPALNQQEFEAYFCDGGDGISSSPSLAIIDCRRAISFLDIRLQEEEYSHLMNEAIATRKREEAAAKRTAAETMELDTSNDILVATLVKKSIAKETSALRNEVNQLRAALNSRASQHGASAGARQLPKRHFKQPNVGEKVRVQPNGRNAQASKPRNPKATPKGPRDTKPSKPAGRNTKPRQPSRRN</sequence>
<dbReference type="OrthoDB" id="6780468at2759"/>
<keyword evidence="3" id="KW-1185">Reference proteome</keyword>
<evidence type="ECO:0000313" key="2">
    <source>
        <dbReference type="EMBL" id="TDH71461.1"/>
    </source>
</evidence>
<dbReference type="Proteomes" id="UP000294530">
    <property type="component" value="Unassembled WGS sequence"/>
</dbReference>
<dbReference type="KEGG" id="blac:94343780"/>
<proteinExistence type="predicted"/>
<dbReference type="RefSeq" id="XP_067820960.1">
    <property type="nucleotide sequence ID" value="XM_067958109.1"/>
</dbReference>
<evidence type="ECO:0000313" key="3">
    <source>
        <dbReference type="Proteomes" id="UP000294530"/>
    </source>
</evidence>